<dbReference type="GO" id="GO:0003700">
    <property type="term" value="F:DNA-binding transcription factor activity"/>
    <property type="evidence" value="ECO:0007669"/>
    <property type="project" value="InterPro"/>
</dbReference>
<dbReference type="InterPro" id="IPR036390">
    <property type="entry name" value="WH_DNA-bd_sf"/>
</dbReference>
<dbReference type="PANTHER" id="PTHR30432">
    <property type="entry name" value="TRANSCRIPTIONAL REGULATOR MODE"/>
    <property type="match status" value="1"/>
</dbReference>
<protein>
    <submittedName>
        <fullName evidence="2">LysR family transcriptional regulator</fullName>
    </submittedName>
</protein>
<dbReference type="PANTHER" id="PTHR30432:SF1">
    <property type="entry name" value="DNA-BINDING TRANSCRIPTIONAL DUAL REGULATOR MODE"/>
    <property type="match status" value="1"/>
</dbReference>
<organism evidence="2 3">
    <name type="scientific">Altericroceibacterium endophyticum</name>
    <dbReference type="NCBI Taxonomy" id="1808508"/>
    <lineage>
        <taxon>Bacteria</taxon>
        <taxon>Pseudomonadati</taxon>
        <taxon>Pseudomonadota</taxon>
        <taxon>Alphaproteobacteria</taxon>
        <taxon>Sphingomonadales</taxon>
        <taxon>Erythrobacteraceae</taxon>
        <taxon>Altericroceibacterium</taxon>
    </lineage>
</organism>
<evidence type="ECO:0000313" key="3">
    <source>
        <dbReference type="Proteomes" id="UP000438476"/>
    </source>
</evidence>
<comment type="caution">
    <text evidence="2">The sequence shown here is derived from an EMBL/GenBank/DDBJ whole genome shotgun (WGS) entry which is preliminary data.</text>
</comment>
<dbReference type="EMBL" id="WTYT01000005">
    <property type="protein sequence ID" value="MXO66639.1"/>
    <property type="molecule type" value="Genomic_DNA"/>
</dbReference>
<name>A0A6I4T826_9SPHN</name>
<evidence type="ECO:0000259" key="1">
    <source>
        <dbReference type="Pfam" id="PF00126"/>
    </source>
</evidence>
<dbReference type="InterPro" id="IPR036388">
    <property type="entry name" value="WH-like_DNA-bd_sf"/>
</dbReference>
<dbReference type="Pfam" id="PF00126">
    <property type="entry name" value="HTH_1"/>
    <property type="match status" value="1"/>
</dbReference>
<feature type="domain" description="HTH lysR-type" evidence="1">
    <location>
        <begin position="25"/>
        <end position="83"/>
    </location>
</feature>
<dbReference type="Gene3D" id="1.10.10.10">
    <property type="entry name" value="Winged helix-like DNA-binding domain superfamily/Winged helix DNA-binding domain"/>
    <property type="match status" value="1"/>
</dbReference>
<dbReference type="InterPro" id="IPR051815">
    <property type="entry name" value="Molybdate_resp_trans_reg"/>
</dbReference>
<keyword evidence="3" id="KW-1185">Reference proteome</keyword>
<accession>A0A6I4T826</accession>
<dbReference type="AlphaFoldDB" id="A0A6I4T826"/>
<dbReference type="SUPFAM" id="SSF46785">
    <property type="entry name" value="Winged helix' DNA-binding domain"/>
    <property type="match status" value="1"/>
</dbReference>
<dbReference type="InterPro" id="IPR000847">
    <property type="entry name" value="LysR_HTH_N"/>
</dbReference>
<gene>
    <name evidence="2" type="ORF">GRI91_12805</name>
</gene>
<dbReference type="Proteomes" id="UP000438476">
    <property type="component" value="Unassembled WGS sequence"/>
</dbReference>
<reference evidence="2 3" key="1">
    <citation type="submission" date="2019-12" db="EMBL/GenBank/DDBJ databases">
        <title>Genomic-based taxomic classification of the family Erythrobacteraceae.</title>
        <authorList>
            <person name="Xu L."/>
        </authorList>
    </citation>
    <scope>NUCLEOTIDE SEQUENCE [LARGE SCALE GENOMIC DNA]</scope>
    <source>
        <strain evidence="2 3">LMG 29518</strain>
    </source>
</reference>
<proteinExistence type="predicted"/>
<dbReference type="RefSeq" id="WP_160737069.1">
    <property type="nucleotide sequence ID" value="NZ_WTYT01000005.1"/>
</dbReference>
<evidence type="ECO:0000313" key="2">
    <source>
        <dbReference type="EMBL" id="MXO66639.1"/>
    </source>
</evidence>
<dbReference type="OrthoDB" id="9800709at2"/>
<sequence length="120" mass="12793">MAHLKIKLQLYCGEEIAMGPGKADLLEAIASEGSISAAARSMGMSYRRAWLLVDTMNRCFREALVETRPGGGERAGACLTPAGHAALSAYRALTAQLIERAEGDACRDLENALRAAPQES</sequence>